<proteinExistence type="predicted"/>
<dbReference type="InterPro" id="IPR057494">
    <property type="entry name" value="Rossman_Mical"/>
</dbReference>
<accession>A0A4P9WER1</accession>
<keyword evidence="3" id="KW-1185">Reference proteome</keyword>
<evidence type="ECO:0000259" key="1">
    <source>
        <dbReference type="Pfam" id="PF25413"/>
    </source>
</evidence>
<dbReference type="OrthoDB" id="20799at2759"/>
<sequence>MTQARFNAFMASTDVADTFQAFKDICTLDLPSEPQSPTSSFYETFKAAVAPRVIYRQKTLFAVLDRKLVAARAGRVVSTKPFEPKRFVVSGAGPCGLRAAVELAAIGHSVTVVELRKDFSRHNMIKTWRGTVMDLGTLGLGQYTGFAPHGMLHLETRVIQLVLLKTALLFGVRVSYDVGVCGLVDPAFHPTESNRFAAWTLPSVDARAACRCRSATAAPAADEPAELALKPSGVDDIEATGERRSKVDFIQRAVTADGAVLPRNGTLDPRATLLEFDGLMIAEGEASTLLRHLGFDRKYARFAEAIGMVVNLEFSPAVATAQRGVRSPELLLKEFVIGRTQAGWSKGILGDLDRAGVQIENVEYMRGLRTHFMVVTVKRASLLAAKVIKEDLGAIRDTLTASNVDLVELRRFARSIASSAGIPSDAPFCDRHGVQLFDFSSKAMTMQSTRTLESETGARAFVLPIGDAFQAPFWPQGLGVNRGFQTTLDAVHAAHTFFADSPDAALEERAFSRRTSEWMTLQDSHLRPPTAEEPWTCDPVSRYDIAIYKMIHKHDMADKNVLLSRAGFWKDRPAFDDSDGQAVAAARIPMPKRISEALGLVDTRGRAIVSPGA</sequence>
<evidence type="ECO:0000313" key="3">
    <source>
        <dbReference type="Proteomes" id="UP000269721"/>
    </source>
</evidence>
<reference evidence="3" key="1">
    <citation type="journal article" date="2018" name="Nat. Microbiol.">
        <title>Leveraging single-cell genomics to expand the fungal tree of life.</title>
        <authorList>
            <person name="Ahrendt S.R."/>
            <person name="Quandt C.A."/>
            <person name="Ciobanu D."/>
            <person name="Clum A."/>
            <person name="Salamov A."/>
            <person name="Andreopoulos B."/>
            <person name="Cheng J.F."/>
            <person name="Woyke T."/>
            <person name="Pelin A."/>
            <person name="Henrissat B."/>
            <person name="Reynolds N.K."/>
            <person name="Benny G.L."/>
            <person name="Smith M.E."/>
            <person name="James T.Y."/>
            <person name="Grigoriev I.V."/>
        </authorList>
    </citation>
    <scope>NUCLEOTIDE SEQUENCE [LARGE SCALE GENOMIC DNA]</scope>
</reference>
<dbReference type="Proteomes" id="UP000269721">
    <property type="component" value="Unassembled WGS sequence"/>
</dbReference>
<evidence type="ECO:0000313" key="2">
    <source>
        <dbReference type="EMBL" id="RKO90203.1"/>
    </source>
</evidence>
<dbReference type="Gene3D" id="3.50.50.60">
    <property type="entry name" value="FAD/NAD(P)-binding domain"/>
    <property type="match status" value="2"/>
</dbReference>
<dbReference type="Pfam" id="PF25413">
    <property type="entry name" value="Rossman_Mical"/>
    <property type="match status" value="1"/>
</dbReference>
<dbReference type="InterPro" id="IPR036188">
    <property type="entry name" value="FAD/NAD-bd_sf"/>
</dbReference>
<gene>
    <name evidence="2" type="ORF">BDK51DRAFT_49929</name>
</gene>
<dbReference type="AlphaFoldDB" id="A0A4P9WER1"/>
<protein>
    <recommendedName>
        <fullName evidence="1">[F-actin]-monooxygenase MICAL1-3-like Rossman domain-containing protein</fullName>
    </recommendedName>
</protein>
<dbReference type="EMBL" id="KZ995675">
    <property type="protein sequence ID" value="RKO90203.1"/>
    <property type="molecule type" value="Genomic_DNA"/>
</dbReference>
<organism evidence="2 3">
    <name type="scientific">Blyttiomyces helicus</name>
    <dbReference type="NCBI Taxonomy" id="388810"/>
    <lineage>
        <taxon>Eukaryota</taxon>
        <taxon>Fungi</taxon>
        <taxon>Fungi incertae sedis</taxon>
        <taxon>Chytridiomycota</taxon>
        <taxon>Chytridiomycota incertae sedis</taxon>
        <taxon>Chytridiomycetes</taxon>
        <taxon>Chytridiomycetes incertae sedis</taxon>
        <taxon>Blyttiomyces</taxon>
    </lineage>
</organism>
<dbReference type="SUPFAM" id="SSF51905">
    <property type="entry name" value="FAD/NAD(P)-binding domain"/>
    <property type="match status" value="1"/>
</dbReference>
<name>A0A4P9WER1_9FUNG</name>
<feature type="domain" description="[F-actin]-monooxygenase MICAL1-3-like Rossman" evidence="1">
    <location>
        <begin position="354"/>
        <end position="418"/>
    </location>
</feature>